<dbReference type="InterPro" id="IPR002547">
    <property type="entry name" value="tRNA-bd_dom"/>
</dbReference>
<proteinExistence type="predicted"/>
<keyword evidence="2 3" id="KW-0694">RNA-binding</keyword>
<dbReference type="InterPro" id="IPR012340">
    <property type="entry name" value="NA-bd_OB-fold"/>
</dbReference>
<dbReference type="InterPro" id="IPR008231">
    <property type="entry name" value="CsaA"/>
</dbReference>
<dbReference type="NCBIfam" id="NF007494">
    <property type="entry name" value="PRK10089.1-3"/>
    <property type="match status" value="1"/>
</dbReference>
<dbReference type="InterPro" id="IPR051270">
    <property type="entry name" value="Tyrosine-tRNA_ligase_regulator"/>
</dbReference>
<dbReference type="Gene3D" id="2.40.50.140">
    <property type="entry name" value="Nucleic acid-binding proteins"/>
    <property type="match status" value="1"/>
</dbReference>
<evidence type="ECO:0000256" key="3">
    <source>
        <dbReference type="PROSITE-ProRule" id="PRU00209"/>
    </source>
</evidence>
<keyword evidence="6" id="KW-1185">Reference proteome</keyword>
<dbReference type="AlphaFoldDB" id="A0A370L6C2"/>
<sequence length="119" mass="12910">MSLPTEPAAQIGFDDFLKVDIRVGTIVEAEPYPEARKPALKLVIDFGGTIGRKKSSAQITKHYRPEDLPGRQVLAVVNFPPRQIGKFMSEVLTLGVPDADGEVVLIGPSLKVPEGGRLF</sequence>
<feature type="domain" description="TRNA-binding" evidence="4">
    <location>
        <begin position="15"/>
        <end position="119"/>
    </location>
</feature>
<gene>
    <name evidence="5" type="ORF">DWE98_11230</name>
</gene>
<evidence type="ECO:0000256" key="2">
    <source>
        <dbReference type="ARBA" id="ARBA00022884"/>
    </source>
</evidence>
<dbReference type="OrthoDB" id="9794564at2"/>
<reference evidence="6" key="1">
    <citation type="submission" date="2018-07" db="EMBL/GenBank/DDBJ databases">
        <authorList>
            <person name="Safronova V.I."/>
            <person name="Chirak E.R."/>
            <person name="Sazanova A.L."/>
        </authorList>
    </citation>
    <scope>NUCLEOTIDE SEQUENCE [LARGE SCALE GENOMIC DNA]</scope>
    <source>
        <strain evidence="6">RCAM04685</strain>
    </source>
</reference>
<evidence type="ECO:0000256" key="1">
    <source>
        <dbReference type="ARBA" id="ARBA00022555"/>
    </source>
</evidence>
<comment type="caution">
    <text evidence="5">The sequence shown here is derived from an EMBL/GenBank/DDBJ whole genome shotgun (WGS) entry which is preliminary data.</text>
</comment>
<dbReference type="NCBIfam" id="NF007495">
    <property type="entry name" value="PRK10089.1-4"/>
    <property type="match status" value="1"/>
</dbReference>
<organism evidence="5 6">
    <name type="scientific">Bosea caraganae</name>
    <dbReference type="NCBI Taxonomy" id="2763117"/>
    <lineage>
        <taxon>Bacteria</taxon>
        <taxon>Pseudomonadati</taxon>
        <taxon>Pseudomonadota</taxon>
        <taxon>Alphaproteobacteria</taxon>
        <taxon>Hyphomicrobiales</taxon>
        <taxon>Boseaceae</taxon>
        <taxon>Bosea</taxon>
    </lineage>
</organism>
<dbReference type="EMBL" id="QQTP01000005">
    <property type="protein sequence ID" value="RDJ25307.1"/>
    <property type="molecule type" value="Genomic_DNA"/>
</dbReference>
<protein>
    <submittedName>
        <fullName evidence="5">tRNA-binding protein</fullName>
    </submittedName>
</protein>
<name>A0A370L6C2_9HYPH</name>
<evidence type="ECO:0000313" key="6">
    <source>
        <dbReference type="Proteomes" id="UP000255207"/>
    </source>
</evidence>
<dbReference type="CDD" id="cd02798">
    <property type="entry name" value="tRNA_bind_CsaA"/>
    <property type="match status" value="1"/>
</dbReference>
<dbReference type="GO" id="GO:0000049">
    <property type="term" value="F:tRNA binding"/>
    <property type="evidence" value="ECO:0007669"/>
    <property type="project" value="UniProtKB-UniRule"/>
</dbReference>
<keyword evidence="1 3" id="KW-0820">tRNA-binding</keyword>
<dbReference type="PANTHER" id="PTHR11586">
    <property type="entry name" value="TRNA-AMINOACYLATION COFACTOR ARC1 FAMILY MEMBER"/>
    <property type="match status" value="1"/>
</dbReference>
<dbReference type="PROSITE" id="PS50886">
    <property type="entry name" value="TRBD"/>
    <property type="match status" value="1"/>
</dbReference>
<dbReference type="FunFam" id="2.40.50.140:FF:000165">
    <property type="entry name" value="Chaperone CsaA"/>
    <property type="match status" value="1"/>
</dbReference>
<dbReference type="SUPFAM" id="SSF50249">
    <property type="entry name" value="Nucleic acid-binding proteins"/>
    <property type="match status" value="1"/>
</dbReference>
<evidence type="ECO:0000313" key="5">
    <source>
        <dbReference type="EMBL" id="RDJ25307.1"/>
    </source>
</evidence>
<evidence type="ECO:0000259" key="4">
    <source>
        <dbReference type="PROSITE" id="PS50886"/>
    </source>
</evidence>
<dbReference type="RefSeq" id="WP_114829353.1">
    <property type="nucleotide sequence ID" value="NZ_QQTO01000021.1"/>
</dbReference>
<dbReference type="Pfam" id="PF01588">
    <property type="entry name" value="tRNA_bind"/>
    <property type="match status" value="1"/>
</dbReference>
<dbReference type="NCBIfam" id="TIGR02222">
    <property type="entry name" value="chap_CsaA"/>
    <property type="match status" value="1"/>
</dbReference>
<accession>A0A370L6C2</accession>
<dbReference type="PANTHER" id="PTHR11586:SF37">
    <property type="entry name" value="TRNA-BINDING DOMAIN-CONTAINING PROTEIN"/>
    <property type="match status" value="1"/>
</dbReference>
<dbReference type="Proteomes" id="UP000255207">
    <property type="component" value="Unassembled WGS sequence"/>
</dbReference>